<feature type="region of interest" description="Disordered" evidence="1">
    <location>
        <begin position="678"/>
        <end position="728"/>
    </location>
</feature>
<dbReference type="GeneTree" id="ENSGT00390000013003"/>
<feature type="region of interest" description="Disordered" evidence="1">
    <location>
        <begin position="614"/>
        <end position="663"/>
    </location>
</feature>
<dbReference type="GO" id="GO:0005938">
    <property type="term" value="C:cell cortex"/>
    <property type="evidence" value="ECO:0007669"/>
    <property type="project" value="TreeGrafter"/>
</dbReference>
<dbReference type="AlphaFoldDB" id="A0A8C7V5F4"/>
<feature type="compositionally biased region" description="Low complexity" evidence="1">
    <location>
        <begin position="34"/>
        <end position="46"/>
    </location>
</feature>
<keyword evidence="4" id="KW-1185">Reference proteome</keyword>
<sequence length="1171" mass="126869">MEEEEVHITQTLAPASSLPRSRVSDDWGLILSLVPKPSTLSPSSPSLSPPPLPPPGSAVYSLQSKVNNLSQRTGGKERKRERVREDNMASELQVEGPVSFQALPKQKGRSRGEVPPPVPFRHFDQRRRSSSSEDEVEEEVVARVQLHTDPTEPQNEKESWGAMGKGAEKGERGGPAGSVPGQPRGLGEGASLESLENIQSDSTSATKEDPPPSSKPAPASSSTSSNSSHRHWAPPKGFWRVARPETLVLNRVSTQSTVGTQTTMPILSSFVRLKDEPPANATLSGPQSKSRLASVDSVDEDRDESEGCWNMLRSDSLDCYLERCDKKEAKEPMDPVGGLWRAESWESVCSQEGTLSLGDTVEANQRARGRSVNRRRNTKRGEEKGGVDIPYLCVDQIDKRDVSPDASASWNNEWDLTIPQQELLELPGSNFNTEELPLSPRHEQAMLLLERARLKARFNHAKGERPQTRRSHSAQRYNPKRQQSGIDSALVQKAVAVKPKEELTAPPSSGPLLVPQSRDLSPGGHNRRYGNSPTRVRFEDESEKEAESRYLDRVRERGRATGQKSKGTLEKKAESSISITGLTPGLEDVGFTNAASTQVTEVVVVLRKCEACGSILRDPPVPEPETQSGNAEENQGRKVSRYGPPAQSDGIPQPDQPSSIHPKAAGVTFGEVLILGEDKEGGAGGGVGERSSGFGKLRRRSRKGESRLKRVGSGHGPYGASWAHRRNSNPRNRVNVCRRAVTFALGSPVALDRPLVGASGNSNPKDSDAPTPPLPIKSALKSGCKSRASGQRVVKLLPSVQYHLINLDEGAGGSPQHDLITTEHHGEGPISAPSGSPPNAALVPCIRPSSLRYSPARITPDLPPAELWETAADGAGLALSGDVCRDLLVTLPECRPALRCLGVSRAEDLRAELLRAEHLKAEAQWEDGQEGARRSMAERDGRPKLSLRRFFSSIGLHSVGRLVKGGRSSSMEQLSISAPRASSTSPSPTHSPHTNTRLQRTPSLQALHTVSPLAQLRKASSVQSLERRVERSTILGEVSVPNSLAPRMIQRALSVEDVLAPRVVRPMGPMGRVVQAFPDGTLWLELTRPPNGPFGFVISRGKGRPVTGVYVEQVGDGTEEGLYSGLLGVGDEILEVNGETVAGLTLDLVTRLMTRDSTASIRVLPHRRNHR</sequence>
<evidence type="ECO:0000256" key="1">
    <source>
        <dbReference type="SAM" id="MobiDB-lite"/>
    </source>
</evidence>
<dbReference type="GeneID" id="110508869"/>
<dbReference type="Gene3D" id="2.30.42.10">
    <property type="match status" value="1"/>
</dbReference>
<dbReference type="GO" id="GO:0007163">
    <property type="term" value="P:establishment or maintenance of cell polarity"/>
    <property type="evidence" value="ECO:0007669"/>
    <property type="project" value="TreeGrafter"/>
</dbReference>
<feature type="compositionally biased region" description="Pro residues" evidence="1">
    <location>
        <begin position="47"/>
        <end position="56"/>
    </location>
</feature>
<dbReference type="Ensembl" id="ENSOMYT00000110798.2">
    <property type="protein sequence ID" value="ENSOMYP00000102165.2"/>
    <property type="gene ID" value="ENSOMYG00000046066.2"/>
</dbReference>
<protein>
    <recommendedName>
        <fullName evidence="2">PDZ domain-containing protein</fullName>
    </recommendedName>
</protein>
<accession>A0A8C7V5F4</accession>
<reference evidence="3" key="1">
    <citation type="submission" date="2020-07" db="EMBL/GenBank/DDBJ databases">
        <title>A long reads based de novo assembly of the rainbow trout Arlee double haploid line genome.</title>
        <authorList>
            <person name="Gao G."/>
            <person name="Palti Y."/>
        </authorList>
    </citation>
    <scope>NUCLEOTIDE SEQUENCE [LARGE SCALE GENOMIC DNA]</scope>
</reference>
<dbReference type="KEGG" id="omy:110508869"/>
<feature type="compositionally biased region" description="Low complexity" evidence="1">
    <location>
        <begin position="216"/>
        <end position="227"/>
    </location>
</feature>
<feature type="compositionally biased region" description="Polar residues" evidence="1">
    <location>
        <begin position="60"/>
        <end position="71"/>
    </location>
</feature>
<name>A0A8C7V5F4_ONCMY</name>
<dbReference type="RefSeq" id="XP_021445413.2">
    <property type="nucleotide sequence ID" value="XM_021589738.2"/>
</dbReference>
<feature type="region of interest" description="Disordered" evidence="1">
    <location>
        <begin position="362"/>
        <end position="385"/>
    </location>
</feature>
<organism evidence="3 4">
    <name type="scientific">Oncorhynchus mykiss</name>
    <name type="common">Rainbow trout</name>
    <name type="synonym">Salmo gairdneri</name>
    <dbReference type="NCBI Taxonomy" id="8022"/>
    <lineage>
        <taxon>Eukaryota</taxon>
        <taxon>Metazoa</taxon>
        <taxon>Chordata</taxon>
        <taxon>Craniata</taxon>
        <taxon>Vertebrata</taxon>
        <taxon>Euteleostomi</taxon>
        <taxon>Actinopterygii</taxon>
        <taxon>Neopterygii</taxon>
        <taxon>Teleostei</taxon>
        <taxon>Protacanthopterygii</taxon>
        <taxon>Salmoniformes</taxon>
        <taxon>Salmonidae</taxon>
        <taxon>Salmoninae</taxon>
        <taxon>Oncorhynchus</taxon>
    </lineage>
</organism>
<feature type="region of interest" description="Disordered" evidence="1">
    <location>
        <begin position="277"/>
        <end position="299"/>
    </location>
</feature>
<dbReference type="InterPro" id="IPR051741">
    <property type="entry name" value="PAR6_homolog"/>
</dbReference>
<evidence type="ECO:0000313" key="4">
    <source>
        <dbReference type="Proteomes" id="UP000694395"/>
    </source>
</evidence>
<feature type="compositionally biased region" description="Polar residues" evidence="1">
    <location>
        <begin position="194"/>
        <end position="205"/>
    </location>
</feature>
<feature type="region of interest" description="Disordered" evidence="1">
    <location>
        <begin position="752"/>
        <end position="778"/>
    </location>
</feature>
<dbReference type="GO" id="GO:0007098">
    <property type="term" value="P:centrosome cycle"/>
    <property type="evidence" value="ECO:0007669"/>
    <property type="project" value="TreeGrafter"/>
</dbReference>
<feature type="compositionally biased region" description="Polar residues" evidence="1">
    <location>
        <begin position="967"/>
        <end position="976"/>
    </location>
</feature>
<dbReference type="GO" id="GO:0016324">
    <property type="term" value="C:apical plasma membrane"/>
    <property type="evidence" value="ECO:0007669"/>
    <property type="project" value="TreeGrafter"/>
</dbReference>
<dbReference type="InterPro" id="IPR001478">
    <property type="entry name" value="PDZ"/>
</dbReference>
<feature type="region of interest" description="Disordered" evidence="1">
    <location>
        <begin position="967"/>
        <end position="1002"/>
    </location>
</feature>
<dbReference type="PROSITE" id="PS50106">
    <property type="entry name" value="PDZ"/>
    <property type="match status" value="1"/>
</dbReference>
<dbReference type="PANTHER" id="PTHR14102">
    <property type="entry name" value="PAR-6-RELATED"/>
    <property type="match status" value="1"/>
</dbReference>
<feature type="compositionally biased region" description="Basic and acidic residues" evidence="1">
    <location>
        <begin position="121"/>
        <end position="131"/>
    </location>
</feature>
<dbReference type="Proteomes" id="UP000694395">
    <property type="component" value="Chromosome 28"/>
</dbReference>
<dbReference type="Pfam" id="PF00595">
    <property type="entry name" value="PDZ"/>
    <property type="match status" value="1"/>
</dbReference>
<dbReference type="PANTHER" id="PTHR14102:SF15">
    <property type="entry name" value="KIAA1614 ORTHOLOG"/>
    <property type="match status" value="1"/>
</dbReference>
<dbReference type="SUPFAM" id="SSF50156">
    <property type="entry name" value="PDZ domain-like"/>
    <property type="match status" value="1"/>
</dbReference>
<feature type="compositionally biased region" description="Polar residues" evidence="1">
    <location>
        <begin position="281"/>
        <end position="291"/>
    </location>
</feature>
<proteinExistence type="predicted"/>
<dbReference type="InterPro" id="IPR036034">
    <property type="entry name" value="PDZ_sf"/>
</dbReference>
<reference evidence="3" key="3">
    <citation type="submission" date="2025-09" db="UniProtKB">
        <authorList>
            <consortium name="Ensembl"/>
        </authorList>
    </citation>
    <scope>IDENTIFICATION</scope>
</reference>
<feature type="region of interest" description="Disordered" evidence="1">
    <location>
        <begin position="460"/>
        <end position="575"/>
    </location>
</feature>
<dbReference type="GO" id="GO:0060341">
    <property type="term" value="P:regulation of cellular localization"/>
    <property type="evidence" value="ECO:0007669"/>
    <property type="project" value="TreeGrafter"/>
</dbReference>
<feature type="domain" description="PDZ" evidence="2">
    <location>
        <begin position="1083"/>
        <end position="1153"/>
    </location>
</feature>
<feature type="region of interest" description="Disordered" evidence="1">
    <location>
        <begin position="34"/>
        <end position="237"/>
    </location>
</feature>
<dbReference type="SMART" id="SM00228">
    <property type="entry name" value="PDZ"/>
    <property type="match status" value="1"/>
</dbReference>
<dbReference type="GO" id="GO:0005634">
    <property type="term" value="C:nucleus"/>
    <property type="evidence" value="ECO:0007669"/>
    <property type="project" value="TreeGrafter"/>
</dbReference>
<feature type="compositionally biased region" description="Polar residues" evidence="1">
    <location>
        <begin position="474"/>
        <end position="486"/>
    </location>
</feature>
<evidence type="ECO:0000259" key="2">
    <source>
        <dbReference type="PROSITE" id="PS50106"/>
    </source>
</evidence>
<reference evidence="3" key="2">
    <citation type="submission" date="2025-08" db="UniProtKB">
        <authorList>
            <consortium name="Ensembl"/>
        </authorList>
    </citation>
    <scope>IDENTIFICATION</scope>
</reference>
<evidence type="ECO:0000313" key="3">
    <source>
        <dbReference type="Ensembl" id="ENSOMYP00000102165.2"/>
    </source>
</evidence>
<dbReference type="OrthoDB" id="10058001at2759"/>
<feature type="region of interest" description="Disordered" evidence="1">
    <location>
        <begin position="1"/>
        <end position="22"/>
    </location>
</feature>
<feature type="compositionally biased region" description="Basic residues" evidence="1">
    <location>
        <begin position="367"/>
        <end position="378"/>
    </location>
</feature>
<feature type="compositionally biased region" description="Basic and acidic residues" evidence="1">
    <location>
        <begin position="545"/>
        <end position="559"/>
    </location>
</feature>
<feature type="compositionally biased region" description="Basic and acidic residues" evidence="1">
    <location>
        <begin position="74"/>
        <end position="87"/>
    </location>
</feature>
<dbReference type="Pfam" id="PF15737">
    <property type="entry name" value="DUF4685"/>
    <property type="match status" value="1"/>
</dbReference>
<feature type="compositionally biased region" description="Low complexity" evidence="1">
    <location>
        <begin position="977"/>
        <end position="997"/>
    </location>
</feature>
<dbReference type="InterPro" id="IPR032756">
    <property type="entry name" value="DUF4685"/>
</dbReference>